<dbReference type="Proteomes" id="UP000825935">
    <property type="component" value="Chromosome 22"/>
</dbReference>
<dbReference type="EMBL" id="CM035427">
    <property type="protein sequence ID" value="KAH7306425.1"/>
    <property type="molecule type" value="Genomic_DNA"/>
</dbReference>
<dbReference type="OrthoDB" id="641149at2759"/>
<organism evidence="1 2">
    <name type="scientific">Ceratopteris richardii</name>
    <name type="common">Triangle waterfern</name>
    <dbReference type="NCBI Taxonomy" id="49495"/>
    <lineage>
        <taxon>Eukaryota</taxon>
        <taxon>Viridiplantae</taxon>
        <taxon>Streptophyta</taxon>
        <taxon>Embryophyta</taxon>
        <taxon>Tracheophyta</taxon>
        <taxon>Polypodiopsida</taxon>
        <taxon>Polypodiidae</taxon>
        <taxon>Polypodiales</taxon>
        <taxon>Pteridineae</taxon>
        <taxon>Pteridaceae</taxon>
        <taxon>Parkerioideae</taxon>
        <taxon>Ceratopteris</taxon>
    </lineage>
</organism>
<accession>A0A8T2S2N3</accession>
<comment type="caution">
    <text evidence="1">The sequence shown here is derived from an EMBL/GenBank/DDBJ whole genome shotgun (WGS) entry which is preliminary data.</text>
</comment>
<reference evidence="1" key="1">
    <citation type="submission" date="2021-08" db="EMBL/GenBank/DDBJ databases">
        <title>WGS assembly of Ceratopteris richardii.</title>
        <authorList>
            <person name="Marchant D.B."/>
            <person name="Chen G."/>
            <person name="Jenkins J."/>
            <person name="Shu S."/>
            <person name="Leebens-Mack J."/>
            <person name="Grimwood J."/>
            <person name="Schmutz J."/>
            <person name="Soltis P."/>
            <person name="Soltis D."/>
            <person name="Chen Z.-H."/>
        </authorList>
    </citation>
    <scope>NUCLEOTIDE SEQUENCE</scope>
    <source>
        <strain evidence="1">Whitten #5841</strain>
        <tissue evidence="1">Leaf</tissue>
    </source>
</reference>
<name>A0A8T2S2N3_CERRI</name>
<evidence type="ECO:0000313" key="2">
    <source>
        <dbReference type="Proteomes" id="UP000825935"/>
    </source>
</evidence>
<proteinExistence type="predicted"/>
<keyword evidence="2" id="KW-1185">Reference proteome</keyword>
<evidence type="ECO:0000313" key="1">
    <source>
        <dbReference type="EMBL" id="KAH7306425.1"/>
    </source>
</evidence>
<protein>
    <submittedName>
        <fullName evidence="1">Uncharacterized protein</fullName>
    </submittedName>
</protein>
<sequence>MWHPRTGLTVKRSPNALVCCQLIWIPRSFQPPKENITIERIPNVMNHDSTRLQHVLEHATTLEEKLECIIGKNPLGSHVTHQQVLKIDGKSVRNVNVKEVEKALGFSAGYTDVRPIDNEERKPEPKQEM</sequence>
<dbReference type="AlphaFoldDB" id="A0A8T2S2N3"/>
<gene>
    <name evidence="1" type="ORF">KP509_22G011000</name>
</gene>